<dbReference type="SUPFAM" id="SSF54719">
    <property type="entry name" value="Fe,Mn superoxide dismutase (SOD), C-terminal domain"/>
    <property type="match status" value="1"/>
</dbReference>
<keyword evidence="11" id="KW-1185">Reference proteome</keyword>
<evidence type="ECO:0000259" key="8">
    <source>
        <dbReference type="Pfam" id="PF00081"/>
    </source>
</evidence>
<feature type="binding site" evidence="6">
    <location>
        <position position="74"/>
    </location>
    <ligand>
        <name>Mn(2+)</name>
        <dbReference type="ChEBI" id="CHEBI:29035"/>
    </ligand>
</feature>
<dbReference type="PIRSF" id="PIRSF000349">
    <property type="entry name" value="SODismutase"/>
    <property type="match status" value="1"/>
</dbReference>
<keyword evidence="4" id="KW-0408">Iron</keyword>
<comment type="catalytic activity">
    <reaction evidence="5 7">
        <text>2 superoxide + 2 H(+) = H2O2 + O2</text>
        <dbReference type="Rhea" id="RHEA:20696"/>
        <dbReference type="ChEBI" id="CHEBI:15378"/>
        <dbReference type="ChEBI" id="CHEBI:15379"/>
        <dbReference type="ChEBI" id="CHEBI:16240"/>
        <dbReference type="ChEBI" id="CHEBI:18421"/>
        <dbReference type="EC" id="1.15.1.1"/>
    </reaction>
</comment>
<dbReference type="GO" id="GO:0004784">
    <property type="term" value="F:superoxide dismutase activity"/>
    <property type="evidence" value="ECO:0007669"/>
    <property type="project" value="UniProtKB-EC"/>
</dbReference>
<evidence type="ECO:0000256" key="5">
    <source>
        <dbReference type="ARBA" id="ARBA00049204"/>
    </source>
</evidence>
<name>A0A0G3BKX7_9BURK</name>
<dbReference type="InterPro" id="IPR001189">
    <property type="entry name" value="Mn/Fe_SOD"/>
</dbReference>
<dbReference type="Pfam" id="PF00081">
    <property type="entry name" value="Sod_Fe_N"/>
    <property type="match status" value="1"/>
</dbReference>
<dbReference type="InterPro" id="IPR019833">
    <property type="entry name" value="Mn/Fe_SOD_BS"/>
</dbReference>
<evidence type="ECO:0000256" key="1">
    <source>
        <dbReference type="ARBA" id="ARBA00008714"/>
    </source>
</evidence>
<dbReference type="Proteomes" id="UP000035352">
    <property type="component" value="Chromosome"/>
</dbReference>
<dbReference type="Gene3D" id="1.10.287.990">
    <property type="entry name" value="Fe,Mn superoxide dismutase (SOD) domain"/>
    <property type="match status" value="1"/>
</dbReference>
<dbReference type="PROSITE" id="PS00088">
    <property type="entry name" value="SOD_MN"/>
    <property type="match status" value="1"/>
</dbReference>
<dbReference type="PANTHER" id="PTHR42769:SF3">
    <property type="entry name" value="SUPEROXIDE DISMUTASE [FE] 2, CHLOROPLASTIC"/>
    <property type="match status" value="1"/>
</dbReference>
<dbReference type="GO" id="GO:0046914">
    <property type="term" value="F:transition metal ion binding"/>
    <property type="evidence" value="ECO:0007669"/>
    <property type="project" value="UniProtKB-ARBA"/>
</dbReference>
<feature type="binding site" evidence="6">
    <location>
        <position position="157"/>
    </location>
    <ligand>
        <name>Mn(2+)</name>
        <dbReference type="ChEBI" id="CHEBI:29035"/>
    </ligand>
</feature>
<feature type="domain" description="Manganese/iron superoxide dismutase C-terminal" evidence="9">
    <location>
        <begin position="89"/>
        <end position="190"/>
    </location>
</feature>
<accession>A0A0G3BKX7</accession>
<protein>
    <recommendedName>
        <fullName evidence="7">Superoxide dismutase</fullName>
        <ecNumber evidence="7">1.15.1.1</ecNumber>
    </recommendedName>
</protein>
<evidence type="ECO:0000256" key="2">
    <source>
        <dbReference type="ARBA" id="ARBA00022723"/>
    </source>
</evidence>
<evidence type="ECO:0000256" key="3">
    <source>
        <dbReference type="ARBA" id="ARBA00023002"/>
    </source>
</evidence>
<evidence type="ECO:0000256" key="4">
    <source>
        <dbReference type="ARBA" id="ARBA00023004"/>
    </source>
</evidence>
<organism evidence="10 11">
    <name type="scientific">Caldimonas brevitalea</name>
    <dbReference type="NCBI Taxonomy" id="413882"/>
    <lineage>
        <taxon>Bacteria</taxon>
        <taxon>Pseudomonadati</taxon>
        <taxon>Pseudomonadota</taxon>
        <taxon>Betaproteobacteria</taxon>
        <taxon>Burkholderiales</taxon>
        <taxon>Sphaerotilaceae</taxon>
        <taxon>Caldimonas</taxon>
    </lineage>
</organism>
<evidence type="ECO:0000256" key="7">
    <source>
        <dbReference type="RuleBase" id="RU000414"/>
    </source>
</evidence>
<dbReference type="Pfam" id="PF02777">
    <property type="entry name" value="Sod_Fe_C"/>
    <property type="match status" value="1"/>
</dbReference>
<dbReference type="PANTHER" id="PTHR42769">
    <property type="entry name" value="SUPEROXIDE DISMUTASE"/>
    <property type="match status" value="1"/>
</dbReference>
<feature type="domain" description="Manganese/iron superoxide dismutase N-terminal" evidence="8">
    <location>
        <begin position="2"/>
        <end position="82"/>
    </location>
</feature>
<dbReference type="EC" id="1.15.1.1" evidence="7"/>
<dbReference type="RefSeq" id="WP_047194460.1">
    <property type="nucleotide sequence ID" value="NZ_CP011371.1"/>
</dbReference>
<keyword evidence="3 7" id="KW-0560">Oxidoreductase</keyword>
<feature type="binding site" evidence="6">
    <location>
        <position position="27"/>
    </location>
    <ligand>
        <name>Mn(2+)</name>
        <dbReference type="ChEBI" id="CHEBI:29035"/>
    </ligand>
</feature>
<comment type="similarity">
    <text evidence="1 7">Belongs to the iron/manganese superoxide dismutase family.</text>
</comment>
<dbReference type="KEGG" id="pbh:AAW51_1952"/>
<dbReference type="OrthoDB" id="9803125at2"/>
<dbReference type="InterPro" id="IPR036314">
    <property type="entry name" value="SOD_C_sf"/>
</dbReference>
<dbReference type="Gene3D" id="3.55.40.20">
    <property type="entry name" value="Iron/manganese superoxide dismutase, C-terminal domain"/>
    <property type="match status" value="1"/>
</dbReference>
<dbReference type="AlphaFoldDB" id="A0A0G3BKX7"/>
<dbReference type="PATRIC" id="fig|413882.6.peg.2054"/>
<dbReference type="PRINTS" id="PR01703">
    <property type="entry name" value="MNSODISMTASE"/>
</dbReference>
<dbReference type="EMBL" id="CP011371">
    <property type="protein sequence ID" value="AKJ28643.1"/>
    <property type="molecule type" value="Genomic_DNA"/>
</dbReference>
<dbReference type="FunFam" id="3.55.40.20:FF:000001">
    <property type="entry name" value="Superoxide dismutase"/>
    <property type="match status" value="1"/>
</dbReference>
<evidence type="ECO:0000313" key="11">
    <source>
        <dbReference type="Proteomes" id="UP000035352"/>
    </source>
</evidence>
<sequence>MEHTLPPLPYPHDALQPHLSKETLEFHHDKHHNAYVVNLNNLIKGTEFENLGLEEIIKKSSGGIFNNAAQVWNHTFFWNCMKPNGGGEPKGALAEAINKKWGSYAAFKEAFSKSAVGNFGSGWTWLVKKADGSVDIVNTSNAQTPLTTADKALMTIDVWEHAYYIDFRNARPKFVETFMNSLVNWDFAATNFA</sequence>
<dbReference type="SUPFAM" id="SSF46609">
    <property type="entry name" value="Fe,Mn superoxide dismutase (SOD), N-terminal domain"/>
    <property type="match status" value="1"/>
</dbReference>
<evidence type="ECO:0000259" key="9">
    <source>
        <dbReference type="Pfam" id="PF02777"/>
    </source>
</evidence>
<evidence type="ECO:0000313" key="10">
    <source>
        <dbReference type="EMBL" id="AKJ28643.1"/>
    </source>
</evidence>
<dbReference type="InterPro" id="IPR019831">
    <property type="entry name" value="Mn/Fe_SOD_N"/>
</dbReference>
<dbReference type="STRING" id="413882.AAW51_1952"/>
<reference evidence="10 11" key="1">
    <citation type="submission" date="2015-05" db="EMBL/GenBank/DDBJ databases">
        <authorList>
            <person name="Tang B."/>
            <person name="Yu Y."/>
        </authorList>
    </citation>
    <scope>NUCLEOTIDE SEQUENCE [LARGE SCALE GENOMIC DNA]</scope>
    <source>
        <strain evidence="10 11">DSM 7029</strain>
    </source>
</reference>
<evidence type="ECO:0000256" key="6">
    <source>
        <dbReference type="PIRSR" id="PIRSR000349-1"/>
    </source>
</evidence>
<feature type="binding site" evidence="6">
    <location>
        <position position="161"/>
    </location>
    <ligand>
        <name>Mn(2+)</name>
        <dbReference type="ChEBI" id="CHEBI:29035"/>
    </ligand>
</feature>
<keyword evidence="2 6" id="KW-0479">Metal-binding</keyword>
<dbReference type="InterPro" id="IPR019832">
    <property type="entry name" value="Mn/Fe_SOD_C"/>
</dbReference>
<dbReference type="GO" id="GO:0005737">
    <property type="term" value="C:cytoplasm"/>
    <property type="evidence" value="ECO:0007669"/>
    <property type="project" value="UniProtKB-ARBA"/>
</dbReference>
<comment type="function">
    <text evidence="7">Destroys radicals which are normally produced within the cells and which are toxic to biological systems.</text>
</comment>
<dbReference type="InterPro" id="IPR036324">
    <property type="entry name" value="Mn/Fe_SOD_N_sf"/>
</dbReference>
<proteinExistence type="inferred from homology"/>
<gene>
    <name evidence="10" type="ORF">AAW51_1952</name>
</gene>
<dbReference type="FunFam" id="1.10.287.990:FF:000002">
    <property type="entry name" value="Superoxide dismutase"/>
    <property type="match status" value="1"/>
</dbReference>